<feature type="region of interest" description="Disordered" evidence="1">
    <location>
        <begin position="1"/>
        <end position="74"/>
    </location>
</feature>
<name>A0AAD7TLF7_9APHY</name>
<proteinExistence type="predicted"/>
<evidence type="ECO:0000313" key="3">
    <source>
        <dbReference type="Proteomes" id="UP001215151"/>
    </source>
</evidence>
<feature type="compositionally biased region" description="Low complexity" evidence="1">
    <location>
        <begin position="26"/>
        <end position="38"/>
    </location>
</feature>
<organism evidence="2 3">
    <name type="scientific">Trametes cubensis</name>
    <dbReference type="NCBI Taxonomy" id="1111947"/>
    <lineage>
        <taxon>Eukaryota</taxon>
        <taxon>Fungi</taxon>
        <taxon>Dikarya</taxon>
        <taxon>Basidiomycota</taxon>
        <taxon>Agaricomycotina</taxon>
        <taxon>Agaricomycetes</taxon>
        <taxon>Polyporales</taxon>
        <taxon>Polyporaceae</taxon>
        <taxon>Trametes</taxon>
    </lineage>
</organism>
<protein>
    <submittedName>
        <fullName evidence="2">Uncharacterized protein</fullName>
    </submittedName>
</protein>
<comment type="caution">
    <text evidence="2">The sequence shown here is derived from an EMBL/GenBank/DDBJ whole genome shotgun (WGS) entry which is preliminary data.</text>
</comment>
<evidence type="ECO:0000313" key="2">
    <source>
        <dbReference type="EMBL" id="KAJ8463788.1"/>
    </source>
</evidence>
<dbReference type="EMBL" id="JAPEVG010000372">
    <property type="protein sequence ID" value="KAJ8463788.1"/>
    <property type="molecule type" value="Genomic_DNA"/>
</dbReference>
<accession>A0AAD7TLF7</accession>
<keyword evidence="3" id="KW-1185">Reference proteome</keyword>
<dbReference type="AlphaFoldDB" id="A0AAD7TLF7"/>
<dbReference type="Proteomes" id="UP001215151">
    <property type="component" value="Unassembled WGS sequence"/>
</dbReference>
<sequence>MWDVVAPPSRRTRSLQPREQAHVRSEPPFSASAPTASPVQADLPSARRVAPLSPARNTSRGRVIGTPRGNRGYAPNQTVRLASDHAREPGVGLAVLVHGEGHILAFDLARAQADAMEGRRTVYSSQSTPPGKKGVP</sequence>
<reference evidence="2" key="1">
    <citation type="submission" date="2022-11" db="EMBL/GenBank/DDBJ databases">
        <title>Genome Sequence of Cubamyces cubensis.</title>
        <authorList>
            <person name="Buettner E."/>
        </authorList>
    </citation>
    <scope>NUCLEOTIDE SEQUENCE</scope>
    <source>
        <strain evidence="2">MPL-01</strain>
    </source>
</reference>
<evidence type="ECO:0000256" key="1">
    <source>
        <dbReference type="SAM" id="MobiDB-lite"/>
    </source>
</evidence>
<gene>
    <name evidence="2" type="ORF">ONZ51_g10030</name>
</gene>